<comment type="subcellular location">
    <subcellularLocation>
        <location evidence="1">Cytoplasm</location>
    </subcellularLocation>
</comment>
<feature type="compositionally biased region" description="Polar residues" evidence="6">
    <location>
        <begin position="1511"/>
        <end position="1524"/>
    </location>
</feature>
<feature type="domain" description="Ig-like" evidence="7">
    <location>
        <begin position="45"/>
        <end position="130"/>
    </location>
</feature>
<keyword evidence="4" id="KW-1015">Disulfide bond</keyword>
<dbReference type="CDD" id="cd23767">
    <property type="entry name" value="IQCD"/>
    <property type="match status" value="1"/>
</dbReference>
<keyword evidence="3" id="KW-0597">Phosphoprotein</keyword>
<dbReference type="InterPro" id="IPR003599">
    <property type="entry name" value="Ig_sub"/>
</dbReference>
<keyword evidence="5" id="KW-0393">Immunoglobulin domain</keyword>
<dbReference type="PROSITE" id="PS50096">
    <property type="entry name" value="IQ"/>
    <property type="match status" value="1"/>
</dbReference>
<feature type="compositionally biased region" description="Basic and acidic residues" evidence="6">
    <location>
        <begin position="1298"/>
        <end position="1307"/>
    </location>
</feature>
<name>A0AAZ1Y165_OREAU</name>
<evidence type="ECO:0000256" key="1">
    <source>
        <dbReference type="ARBA" id="ARBA00004496"/>
    </source>
</evidence>
<dbReference type="InterPro" id="IPR007110">
    <property type="entry name" value="Ig-like_dom"/>
</dbReference>
<dbReference type="InterPro" id="IPR003598">
    <property type="entry name" value="Ig_sub2"/>
</dbReference>
<dbReference type="PANTHER" id="PTHR35971">
    <property type="entry name" value="SI:DKEY-31G6.6"/>
    <property type="match status" value="1"/>
</dbReference>
<feature type="domain" description="Ig-like" evidence="7">
    <location>
        <begin position="669"/>
        <end position="758"/>
    </location>
</feature>
<dbReference type="FunFam" id="2.60.40.10:FF:000032">
    <property type="entry name" value="palladin isoform X1"/>
    <property type="match status" value="1"/>
</dbReference>
<feature type="region of interest" description="Disordered" evidence="6">
    <location>
        <begin position="1498"/>
        <end position="1524"/>
    </location>
</feature>
<reference evidence="8" key="2">
    <citation type="submission" date="2025-08" db="UniProtKB">
        <authorList>
            <consortium name="Ensembl"/>
        </authorList>
    </citation>
    <scope>IDENTIFICATION</scope>
</reference>
<evidence type="ECO:0000256" key="6">
    <source>
        <dbReference type="SAM" id="MobiDB-lite"/>
    </source>
</evidence>
<dbReference type="PANTHER" id="PTHR35971:SF5">
    <property type="entry name" value="OBSCURIN LIKE CYTOSKELETAL ADAPTOR 1"/>
    <property type="match status" value="1"/>
</dbReference>
<feature type="compositionally biased region" description="Polar residues" evidence="6">
    <location>
        <begin position="867"/>
        <end position="878"/>
    </location>
</feature>
<evidence type="ECO:0000256" key="5">
    <source>
        <dbReference type="ARBA" id="ARBA00023319"/>
    </source>
</evidence>
<feature type="domain" description="Ig-like" evidence="7">
    <location>
        <begin position="402"/>
        <end position="486"/>
    </location>
</feature>
<dbReference type="Proteomes" id="UP000472276">
    <property type="component" value="Unassembled WGS sequence"/>
</dbReference>
<feature type="region of interest" description="Disordered" evidence="6">
    <location>
        <begin position="1139"/>
        <end position="1236"/>
    </location>
</feature>
<feature type="region of interest" description="Disordered" evidence="6">
    <location>
        <begin position="848"/>
        <end position="907"/>
    </location>
</feature>
<feature type="domain" description="Ig-like" evidence="7">
    <location>
        <begin position="580"/>
        <end position="664"/>
    </location>
</feature>
<feature type="domain" description="Ig-like" evidence="7">
    <location>
        <begin position="773"/>
        <end position="842"/>
    </location>
</feature>
<organism evidence="8 9">
    <name type="scientific">Oreochromis aureus</name>
    <name type="common">Israeli tilapia</name>
    <name type="synonym">Chromis aureus</name>
    <dbReference type="NCBI Taxonomy" id="47969"/>
    <lineage>
        <taxon>Eukaryota</taxon>
        <taxon>Metazoa</taxon>
        <taxon>Chordata</taxon>
        <taxon>Craniata</taxon>
        <taxon>Vertebrata</taxon>
        <taxon>Euteleostomi</taxon>
        <taxon>Actinopterygii</taxon>
        <taxon>Neopterygii</taxon>
        <taxon>Teleostei</taxon>
        <taxon>Neoteleostei</taxon>
        <taxon>Acanthomorphata</taxon>
        <taxon>Ovalentaria</taxon>
        <taxon>Cichlomorphae</taxon>
        <taxon>Cichliformes</taxon>
        <taxon>Cichlidae</taxon>
        <taxon>African cichlids</taxon>
        <taxon>Pseudocrenilabrinae</taxon>
        <taxon>Oreochromini</taxon>
        <taxon>Oreochromis</taxon>
    </lineage>
</organism>
<dbReference type="Pfam" id="PF07679">
    <property type="entry name" value="I-set"/>
    <property type="match status" value="10"/>
</dbReference>
<sequence length="1632" mass="181831">MNQMTCHGRQHRLVLTMTTPEETGTVAFVVGEERTSARLLVVPKPKVLLEEKPKDTVVMEGETATLSCTTSDLTTLVTWKRNHIPLRNGDKYEMRKEGKVNLLLIRDVDPLDTGVYSCDTGDMQSTAKLTVTELPPFFQEELQSVEAEEGASATLYCELSKLGVPVQWKKNSLPLRASRKYEMRQDGCFLQLHIKELKLEDSGSYSCQAGGAETSATVSVKELPPFFKKELRSVEADEGGTASLYCELSRPGVSVQWKKNRLPLRASRKYEIRQEGCILQLHIKELKPEDSGSYTCQAGSAETSTNVSVKELAPFFQKELQNMKAEEGSTASLCCELSKPGVSVQWKKNKLPLRASRKYEMKQDGCLVQLHIKELKPEDSGSYTCQAGSTETTAAVTVRELPLVFREELQSIAAEEGGTALLSCELSKPGISGEWRRNKLPLRASRKYEMKQDGCLLQLHVKELKPEDSGSYTCRAGTAETTAKVSVTERPPVFKQDLKDVAAEEGGTAFLCCEVSKPGLSVQWKKNKLPLRANRKYEMKQDGCLLQLHIKELKPEDSGSYSCRAGAAETAATLTVQELPPFFKRELQNIEGEEESTAALHCEVSKPGVSVQWKKNKTPLRANRKYEMKQDGCLLQLHIKDLKPEDSGSYTCKAGGAETSGTVTVKELPPFFKRGLQSMEVEEGCTASLSCELSKPGVMVQWKKNGLLVRPNAKYEMKQEGCFIQLLIKELTVEDSGSYTCQAGKAETSAAVTVKELTLFFNKELESIAAEAGGAASLYCELSKPSVSIQWKKNKLPLRASRKYEMKQDGCFLQLIISGLKPEDSGNYSCQAGSIETTAMVQVKGLQPTPAEAEPPTIMPQVKETVSKTTPTQETQRPGVSEGKAAPPEPKKRARKASIANSEKDTELVFDLGPSALKDDDKVQKDIQSARAVEKGTDGAQNAAHEQINKVKDREVNKKADKPVRLLETIDYRVDGKVGEPAKHLEKETDALPEMKQTRRHTEELAPADHEETQSDRALDKTCFEQRKQKEKKRGTEKSSEQLEIPLAKSEVDEKRKHPAAEVGMISQDEKSPVKPLEGLISKESMKDQNMKSLENEGELDKTEGEPLKPPTRSKGKLTDGKQPIKYLLKDSEEILPTMLKTTQIDSEEDGKQRDRLNKQVSKESERGTKPEQVFDKEPTEQPERPVENEAPFTHPKPPVRTKSKVKGVEKQVSRDTETDREEQEPTSGVVKVQDQPIKQLLKPLIKQAKEKPAFERNQPVTATEKTEQPAKPPLKQPVKPMRKEPKMDQDVSLAVEPTRREEEQQTKVAEDIPLLYISEDETFSEALTEIPAEILLQTTEPLKESPPEIEISTEDEPQMQEAAVKIQAAFKGFKTRKDMRPVFKEVFKNRTAALHGMLTLMCVVEGKPSAVRWLRNGQQISNDQRCRITTTDDGECTLVIKNLLNSDSGIYTCEVVNKFGVTSYNGNITVVQTPQPAPVAQRPVHPPLAAITPLQLAPTKPEAPPKDQNENLPQSQAQVPTSAENYAESMNVSLWEAYTLTEHAPQQTLQERRRSSVMAASSMSSPSDYDTAPDMMEPVEISTITPRYQSADKIMNFILFGCKDAKKNLNIVTGKNQNQQNKQLRRTITRR</sequence>
<evidence type="ECO:0000313" key="8">
    <source>
        <dbReference type="Ensembl" id="ENSOABP00000073545.1"/>
    </source>
</evidence>
<feature type="compositionally biased region" description="Basic and acidic residues" evidence="6">
    <location>
        <begin position="1050"/>
        <end position="1060"/>
    </location>
</feature>
<feature type="domain" description="Ig-like" evidence="7">
    <location>
        <begin position="314"/>
        <end position="397"/>
    </location>
</feature>
<dbReference type="SMART" id="SM00015">
    <property type="entry name" value="IQ"/>
    <property type="match status" value="1"/>
</dbReference>
<protein>
    <recommendedName>
        <fullName evidence="7">Ig-like domain-containing protein</fullName>
    </recommendedName>
</protein>
<dbReference type="InterPro" id="IPR013783">
    <property type="entry name" value="Ig-like_fold"/>
</dbReference>
<dbReference type="Ensembl" id="ENSOABT00000068584.1">
    <property type="protein sequence ID" value="ENSOABP00000073545.1"/>
    <property type="gene ID" value="ENSOABG00000026211.1"/>
</dbReference>
<evidence type="ECO:0000256" key="2">
    <source>
        <dbReference type="ARBA" id="ARBA00022490"/>
    </source>
</evidence>
<feature type="domain" description="Ig-like" evidence="7">
    <location>
        <begin position="1382"/>
        <end position="1470"/>
    </location>
</feature>
<dbReference type="Gene3D" id="2.60.40.10">
    <property type="entry name" value="Immunoglobulins"/>
    <property type="match status" value="10"/>
</dbReference>
<dbReference type="InterPro" id="IPR052385">
    <property type="entry name" value="Obscurin/Obscurin-like_Reg"/>
</dbReference>
<dbReference type="InterPro" id="IPR013098">
    <property type="entry name" value="Ig_I-set"/>
</dbReference>
<proteinExistence type="predicted"/>
<dbReference type="FunFam" id="2.60.40.10:FF:000707">
    <property type="entry name" value="Obscurin, cytoskeletal calmodulin and titin-interacting RhoGEF"/>
    <property type="match status" value="6"/>
</dbReference>
<dbReference type="InterPro" id="IPR036179">
    <property type="entry name" value="Ig-like_dom_sf"/>
</dbReference>
<feature type="region of interest" description="Disordered" evidence="6">
    <location>
        <begin position="1249"/>
        <end position="1307"/>
    </location>
</feature>
<dbReference type="PROSITE" id="PS50835">
    <property type="entry name" value="IG_LIKE"/>
    <property type="match status" value="10"/>
</dbReference>
<evidence type="ECO:0000259" key="7">
    <source>
        <dbReference type="PROSITE" id="PS50835"/>
    </source>
</evidence>
<dbReference type="InterPro" id="IPR013106">
    <property type="entry name" value="Ig_V-set"/>
</dbReference>
<evidence type="ECO:0000256" key="3">
    <source>
        <dbReference type="ARBA" id="ARBA00022553"/>
    </source>
</evidence>
<feature type="region of interest" description="Disordered" evidence="6">
    <location>
        <begin position="981"/>
        <end position="1125"/>
    </location>
</feature>
<feature type="domain" description="Ig-like" evidence="7">
    <location>
        <begin position="491"/>
        <end position="575"/>
    </location>
</feature>
<dbReference type="CDD" id="cd00096">
    <property type="entry name" value="Ig"/>
    <property type="match status" value="4"/>
</dbReference>
<dbReference type="InterPro" id="IPR000048">
    <property type="entry name" value="IQ_motif_EF-hand-BS"/>
</dbReference>
<evidence type="ECO:0000313" key="9">
    <source>
        <dbReference type="Proteomes" id="UP000472276"/>
    </source>
</evidence>
<dbReference type="SMART" id="SM00409">
    <property type="entry name" value="IG"/>
    <property type="match status" value="10"/>
</dbReference>
<feature type="domain" description="Ig-like" evidence="7">
    <location>
        <begin position="224"/>
        <end position="308"/>
    </location>
</feature>
<feature type="compositionally biased region" description="Basic and acidic residues" evidence="6">
    <location>
        <begin position="981"/>
        <end position="990"/>
    </location>
</feature>
<dbReference type="SMART" id="SM00406">
    <property type="entry name" value="IGv"/>
    <property type="match status" value="5"/>
</dbReference>
<keyword evidence="9" id="KW-1185">Reference proteome</keyword>
<keyword evidence="2" id="KW-0963">Cytoplasm</keyword>
<dbReference type="GO" id="GO:0005737">
    <property type="term" value="C:cytoplasm"/>
    <property type="evidence" value="ECO:0007669"/>
    <property type="project" value="UniProtKB-SubCell"/>
</dbReference>
<feature type="compositionally biased region" description="Basic and acidic residues" evidence="6">
    <location>
        <begin position="1150"/>
        <end position="1188"/>
    </location>
</feature>
<reference evidence="9" key="1">
    <citation type="submission" date="2020-03" db="EMBL/GenBank/DDBJ databases">
        <title>Evolution of repeat sequences and sex chromosomes of tilapia species revealed by chromosome-level genomes.</title>
        <authorList>
            <person name="Xu L."/>
            <person name="Tao W."/>
            <person name="Wang D."/>
            <person name="Zhou Q."/>
        </authorList>
    </citation>
    <scope>NUCLEOTIDE SEQUENCE [LARGE SCALE GENOMIC DNA]</scope>
    <source>
        <strain evidence="9">Israel</strain>
    </source>
</reference>
<feature type="compositionally biased region" description="Basic and acidic residues" evidence="6">
    <location>
        <begin position="996"/>
        <end position="1041"/>
    </location>
</feature>
<feature type="compositionally biased region" description="Basic and acidic residues" evidence="6">
    <location>
        <begin position="1207"/>
        <end position="1218"/>
    </location>
</feature>
<accession>A0AAZ1Y165</accession>
<dbReference type="SUPFAM" id="SSF48726">
    <property type="entry name" value="Immunoglobulin"/>
    <property type="match status" value="10"/>
</dbReference>
<dbReference type="SMART" id="SM00408">
    <property type="entry name" value="IGc2"/>
    <property type="match status" value="10"/>
</dbReference>
<feature type="domain" description="Ig-like" evidence="7">
    <location>
        <begin position="135"/>
        <end position="219"/>
    </location>
</feature>
<reference evidence="8" key="3">
    <citation type="submission" date="2025-09" db="UniProtKB">
        <authorList>
            <consortium name="Ensembl"/>
        </authorList>
    </citation>
    <scope>IDENTIFICATION</scope>
</reference>
<evidence type="ECO:0000256" key="4">
    <source>
        <dbReference type="ARBA" id="ARBA00023157"/>
    </source>
</evidence>
<dbReference type="FunFam" id="2.60.40.10:FF:000228">
    <property type="entry name" value="obscurin isoform X4"/>
    <property type="match status" value="2"/>
</dbReference>